<feature type="compositionally biased region" description="Pro residues" evidence="1">
    <location>
        <begin position="266"/>
        <end position="280"/>
    </location>
</feature>
<accession>A0ABP3EST3</accession>
<reference evidence="3" key="1">
    <citation type="journal article" date="2019" name="Int. J. Syst. Evol. Microbiol.">
        <title>The Global Catalogue of Microorganisms (GCM) 10K type strain sequencing project: providing services to taxonomists for standard genome sequencing and annotation.</title>
        <authorList>
            <consortium name="The Broad Institute Genomics Platform"/>
            <consortium name="The Broad Institute Genome Sequencing Center for Infectious Disease"/>
            <person name="Wu L."/>
            <person name="Ma J."/>
        </authorList>
    </citation>
    <scope>NUCLEOTIDE SEQUENCE [LARGE SCALE GENOMIC DNA]</scope>
    <source>
        <strain evidence="3">JCM 10425</strain>
    </source>
</reference>
<feature type="region of interest" description="Disordered" evidence="1">
    <location>
        <begin position="158"/>
        <end position="293"/>
    </location>
</feature>
<protein>
    <submittedName>
        <fullName evidence="2">Uncharacterized protein</fullName>
    </submittedName>
</protein>
<keyword evidence="3" id="KW-1185">Reference proteome</keyword>
<comment type="caution">
    <text evidence="2">The sequence shown here is derived from an EMBL/GenBank/DDBJ whole genome shotgun (WGS) entry which is preliminary data.</text>
</comment>
<name>A0ABP3EST3_9ACTN</name>
<gene>
    <name evidence="2" type="ORF">GCM10009539_75960</name>
</gene>
<feature type="compositionally biased region" description="Polar residues" evidence="1">
    <location>
        <begin position="35"/>
        <end position="45"/>
    </location>
</feature>
<dbReference type="RefSeq" id="WP_344653793.1">
    <property type="nucleotide sequence ID" value="NZ_BAAAGX010000035.1"/>
</dbReference>
<dbReference type="EMBL" id="BAAAGX010000035">
    <property type="protein sequence ID" value="GAA0276997.1"/>
    <property type="molecule type" value="Genomic_DNA"/>
</dbReference>
<organism evidence="2 3">
    <name type="scientific">Cryptosporangium japonicum</name>
    <dbReference type="NCBI Taxonomy" id="80872"/>
    <lineage>
        <taxon>Bacteria</taxon>
        <taxon>Bacillati</taxon>
        <taxon>Actinomycetota</taxon>
        <taxon>Actinomycetes</taxon>
        <taxon>Cryptosporangiales</taxon>
        <taxon>Cryptosporangiaceae</taxon>
        <taxon>Cryptosporangium</taxon>
    </lineage>
</organism>
<feature type="region of interest" description="Disordered" evidence="1">
    <location>
        <begin position="1"/>
        <end position="65"/>
    </location>
</feature>
<dbReference type="Proteomes" id="UP001500967">
    <property type="component" value="Unassembled WGS sequence"/>
</dbReference>
<proteinExistence type="predicted"/>
<feature type="compositionally biased region" description="Low complexity" evidence="1">
    <location>
        <begin position="252"/>
        <end position="265"/>
    </location>
</feature>
<evidence type="ECO:0000313" key="2">
    <source>
        <dbReference type="EMBL" id="GAA0276997.1"/>
    </source>
</evidence>
<evidence type="ECO:0000313" key="3">
    <source>
        <dbReference type="Proteomes" id="UP001500967"/>
    </source>
</evidence>
<feature type="compositionally biased region" description="Low complexity" evidence="1">
    <location>
        <begin position="14"/>
        <end position="26"/>
    </location>
</feature>
<feature type="compositionally biased region" description="Basic and acidic residues" evidence="1">
    <location>
        <begin position="284"/>
        <end position="293"/>
    </location>
</feature>
<evidence type="ECO:0000256" key="1">
    <source>
        <dbReference type="SAM" id="MobiDB-lite"/>
    </source>
</evidence>
<sequence>MTSTPSTTDRARETAGTAAHEGTALAQSAKESGAQVAQTAGSEASNVAAEAKAQAGDLLRTTRDEVNTQVDSQRRRLVDALRTTGDELGSGGGQSALTNELSQRASTYARTFADYLDEKGPDAILNDVRSFARRRPGTFLLLAGAAGVVAGRVFRSVSAASGDSGSDRRSVVDDQPGYSDATYPDATYSDSTYSGLGVGATETLPPVPATPRHAADDTAVGVAEVPPTAGGYATPPVTEPFAPVTEPPLSEPYPATGPGYAEGYPAAPPGAPAATPPPVNDPFADPRYREDRR</sequence>